<dbReference type="GO" id="GO:0046914">
    <property type="term" value="F:transition metal ion binding"/>
    <property type="evidence" value="ECO:0007669"/>
    <property type="project" value="InterPro"/>
</dbReference>
<evidence type="ECO:0000313" key="3">
    <source>
        <dbReference type="EMBL" id="MCZ3374147.1"/>
    </source>
</evidence>
<reference evidence="3" key="1">
    <citation type="submission" date="2022-12" db="EMBL/GenBank/DDBJ databases">
        <title>Reclassification of two methanogenic archaea species isolated from the Kolyma lowland permafrost.</title>
        <authorList>
            <person name="Trubitsyn V.E."/>
            <person name="Rivkina E.M."/>
            <person name="Shcherbakova V.A."/>
        </authorList>
    </citation>
    <scope>NUCLEOTIDE SEQUENCE</scope>
    <source>
        <strain evidence="2">M2</strain>
        <strain evidence="3">MK4</strain>
    </source>
</reference>
<sequence length="122" mass="13355">MKKNMEIKIPNFELIKENTSEGHTCTCSSGTGSRSACGCCGGSCKCAKKSFLPLAQMKKGQYCKIAYIKPGKYEKSHKILSLLPGSKVKIIQTSPSHIFQVENIQIAVDSTLGNNIYVDHLK</sequence>
<comment type="caution">
    <text evidence="3">The sequence shown here is derived from an EMBL/GenBank/DDBJ whole genome shotgun (WGS) entry which is preliminary data.</text>
</comment>
<organism evidence="3">
    <name type="scientific">Methanobacterium veterum</name>
    <dbReference type="NCBI Taxonomy" id="408577"/>
    <lineage>
        <taxon>Archaea</taxon>
        <taxon>Methanobacteriati</taxon>
        <taxon>Methanobacteriota</taxon>
        <taxon>Methanomada group</taxon>
        <taxon>Methanobacteria</taxon>
        <taxon>Methanobacteriales</taxon>
        <taxon>Methanobacteriaceae</taxon>
        <taxon>Methanobacterium</taxon>
    </lineage>
</organism>
<dbReference type="Proteomes" id="UP001074446">
    <property type="component" value="Unassembled WGS sequence"/>
</dbReference>
<evidence type="ECO:0000259" key="1">
    <source>
        <dbReference type="Pfam" id="PF04023"/>
    </source>
</evidence>
<evidence type="ECO:0000313" key="4">
    <source>
        <dbReference type="Proteomes" id="UP001068021"/>
    </source>
</evidence>
<keyword evidence="4" id="KW-1185">Reference proteome</keyword>
<dbReference type="RefSeq" id="WP_048080891.1">
    <property type="nucleotide sequence ID" value="NZ_JAPVER010000020.1"/>
</dbReference>
<dbReference type="EMBL" id="JAPVER010000020">
    <property type="protein sequence ID" value="MCZ3366708.1"/>
    <property type="molecule type" value="Genomic_DNA"/>
</dbReference>
<dbReference type="Pfam" id="PF04023">
    <property type="entry name" value="FeoA"/>
    <property type="match status" value="1"/>
</dbReference>
<protein>
    <submittedName>
        <fullName evidence="3">FeoA family protein</fullName>
    </submittedName>
</protein>
<evidence type="ECO:0000313" key="2">
    <source>
        <dbReference type="EMBL" id="MCZ3366708.1"/>
    </source>
</evidence>
<name>A0A9E5DPX1_9EURY</name>
<dbReference type="EMBL" id="JAPVES010000030">
    <property type="protein sequence ID" value="MCZ3374147.1"/>
    <property type="molecule type" value="Genomic_DNA"/>
</dbReference>
<dbReference type="Proteomes" id="UP001068021">
    <property type="component" value="Unassembled WGS sequence"/>
</dbReference>
<feature type="domain" description="Ferrous iron transporter FeoA-like" evidence="1">
    <location>
        <begin position="53"/>
        <end position="119"/>
    </location>
</feature>
<dbReference type="InterPro" id="IPR007167">
    <property type="entry name" value="Fe-transptr_FeoA-like"/>
</dbReference>
<accession>A0A9E5DPX1</accession>
<proteinExistence type="predicted"/>
<gene>
    <name evidence="3" type="ORF">O3H35_15975</name>
    <name evidence="2" type="ORF">O3H54_12530</name>
</gene>
<dbReference type="AlphaFoldDB" id="A0A9E5DPX1"/>